<feature type="transmembrane region" description="Helical" evidence="1">
    <location>
        <begin position="99"/>
        <end position="118"/>
    </location>
</feature>
<sequence>MLWKTLLVAWACGVVMHFLYRPLGQPRFLRALFPVSENVWEHFKMAFWPLCGAMAFVGVQTARPWASVAAAAAAASVYAMLMMFGLFYTYVVGLGAGRCLLWVDILSFAAVMTSGYLIGLRVLSYDIPVLWGGAAAALLVLAVVLLHRLSFDCPDLPMFREGGL</sequence>
<keyword evidence="1" id="KW-0812">Transmembrane</keyword>
<feature type="transmembrane region" description="Helical" evidence="1">
    <location>
        <begin position="68"/>
        <end position="92"/>
    </location>
</feature>
<feature type="transmembrane region" description="Helical" evidence="1">
    <location>
        <begin position="130"/>
        <end position="151"/>
    </location>
</feature>
<comment type="caution">
    <text evidence="2">The sequence shown here is derived from an EMBL/GenBank/DDBJ whole genome shotgun (WGS) entry which is preliminary data.</text>
</comment>
<reference evidence="2" key="2">
    <citation type="journal article" date="2021" name="PeerJ">
        <title>Extensive microbial diversity within the chicken gut microbiome revealed by metagenomics and culture.</title>
        <authorList>
            <person name="Gilroy R."/>
            <person name="Ravi A."/>
            <person name="Getino M."/>
            <person name="Pursley I."/>
            <person name="Horton D.L."/>
            <person name="Alikhan N.F."/>
            <person name="Baker D."/>
            <person name="Gharbi K."/>
            <person name="Hall N."/>
            <person name="Watson M."/>
            <person name="Adriaenssens E.M."/>
            <person name="Foster-Nyarko E."/>
            <person name="Jarju S."/>
            <person name="Secka A."/>
            <person name="Antonio M."/>
            <person name="Oren A."/>
            <person name="Chaudhuri R.R."/>
            <person name="La Ragione R."/>
            <person name="Hildebrand F."/>
            <person name="Pallen M.J."/>
        </authorList>
    </citation>
    <scope>NUCLEOTIDE SEQUENCE</scope>
    <source>
        <strain evidence="2">CHK191-8634</strain>
    </source>
</reference>
<feature type="transmembrane region" description="Helical" evidence="1">
    <location>
        <begin position="45"/>
        <end position="62"/>
    </location>
</feature>
<dbReference type="Proteomes" id="UP000824073">
    <property type="component" value="Unassembled WGS sequence"/>
</dbReference>
<evidence type="ECO:0000313" key="2">
    <source>
        <dbReference type="EMBL" id="HIU43582.1"/>
    </source>
</evidence>
<proteinExistence type="predicted"/>
<dbReference type="AlphaFoldDB" id="A0A9D1IWU1"/>
<dbReference type="EMBL" id="DVMR01000039">
    <property type="protein sequence ID" value="HIU43582.1"/>
    <property type="molecule type" value="Genomic_DNA"/>
</dbReference>
<reference evidence="2" key="1">
    <citation type="submission" date="2020-10" db="EMBL/GenBank/DDBJ databases">
        <authorList>
            <person name="Gilroy R."/>
        </authorList>
    </citation>
    <scope>NUCLEOTIDE SEQUENCE</scope>
    <source>
        <strain evidence="2">CHK191-8634</strain>
    </source>
</reference>
<keyword evidence="1" id="KW-0472">Membrane</keyword>
<gene>
    <name evidence="2" type="ORF">IAB67_04710</name>
</gene>
<organism evidence="2 3">
    <name type="scientific">Candidatus Ventrousia excrementavium</name>
    <dbReference type="NCBI Taxonomy" id="2840961"/>
    <lineage>
        <taxon>Bacteria</taxon>
        <taxon>Bacillati</taxon>
        <taxon>Bacillota</taxon>
        <taxon>Clostridia</taxon>
        <taxon>Eubacteriales</taxon>
        <taxon>Clostridiaceae</taxon>
        <taxon>Clostridiaceae incertae sedis</taxon>
        <taxon>Candidatus Ventrousia</taxon>
    </lineage>
</organism>
<keyword evidence="1" id="KW-1133">Transmembrane helix</keyword>
<dbReference type="InterPro" id="IPR045407">
    <property type="entry name" value="DUF6512"/>
</dbReference>
<accession>A0A9D1IWU1</accession>
<name>A0A9D1IWU1_9CLOT</name>
<dbReference type="Pfam" id="PF20122">
    <property type="entry name" value="DUF6512"/>
    <property type="match status" value="1"/>
</dbReference>
<protein>
    <submittedName>
        <fullName evidence="2">Uncharacterized protein</fullName>
    </submittedName>
</protein>
<evidence type="ECO:0000313" key="3">
    <source>
        <dbReference type="Proteomes" id="UP000824073"/>
    </source>
</evidence>
<feature type="transmembrane region" description="Helical" evidence="1">
    <location>
        <begin position="6"/>
        <end position="24"/>
    </location>
</feature>
<evidence type="ECO:0000256" key="1">
    <source>
        <dbReference type="SAM" id="Phobius"/>
    </source>
</evidence>